<gene>
    <name evidence="9" type="ORF">KGQ19_42965</name>
</gene>
<evidence type="ECO:0000256" key="6">
    <source>
        <dbReference type="SAM" id="MobiDB-lite"/>
    </source>
</evidence>
<evidence type="ECO:0000256" key="3">
    <source>
        <dbReference type="ARBA" id="ARBA00022692"/>
    </source>
</evidence>
<feature type="transmembrane region" description="Helical" evidence="7">
    <location>
        <begin position="149"/>
        <end position="169"/>
    </location>
</feature>
<evidence type="ECO:0000256" key="5">
    <source>
        <dbReference type="ARBA" id="ARBA00023136"/>
    </source>
</evidence>
<keyword evidence="10" id="KW-1185">Reference proteome</keyword>
<evidence type="ECO:0000313" key="9">
    <source>
        <dbReference type="EMBL" id="MBS2553635.1"/>
    </source>
</evidence>
<feature type="transmembrane region" description="Helical" evidence="7">
    <location>
        <begin position="33"/>
        <end position="52"/>
    </location>
</feature>
<feature type="transmembrane region" description="Helical" evidence="7">
    <location>
        <begin position="210"/>
        <end position="230"/>
    </location>
</feature>
<organism evidence="9 10">
    <name type="scientific">Catenulispora pinistramenti</name>
    <dbReference type="NCBI Taxonomy" id="2705254"/>
    <lineage>
        <taxon>Bacteria</taxon>
        <taxon>Bacillati</taxon>
        <taxon>Actinomycetota</taxon>
        <taxon>Actinomycetes</taxon>
        <taxon>Catenulisporales</taxon>
        <taxon>Catenulisporaceae</taxon>
        <taxon>Catenulispora</taxon>
    </lineage>
</organism>
<feature type="domain" description="EamA" evidence="8">
    <location>
        <begin position="150"/>
        <end position="283"/>
    </location>
</feature>
<dbReference type="Pfam" id="PF00892">
    <property type="entry name" value="EamA"/>
    <property type="match status" value="2"/>
</dbReference>
<comment type="similarity">
    <text evidence="2">Belongs to the EamA transporter family.</text>
</comment>
<feature type="transmembrane region" description="Helical" evidence="7">
    <location>
        <begin position="91"/>
        <end position="112"/>
    </location>
</feature>
<evidence type="ECO:0000259" key="8">
    <source>
        <dbReference type="Pfam" id="PF00892"/>
    </source>
</evidence>
<evidence type="ECO:0000256" key="2">
    <source>
        <dbReference type="ARBA" id="ARBA00007362"/>
    </source>
</evidence>
<feature type="compositionally biased region" description="Low complexity" evidence="6">
    <location>
        <begin position="291"/>
        <end position="309"/>
    </location>
</feature>
<feature type="region of interest" description="Disordered" evidence="6">
    <location>
        <begin position="287"/>
        <end position="309"/>
    </location>
</feature>
<keyword evidence="3 7" id="KW-0812">Transmembrane</keyword>
<feature type="transmembrane region" description="Helical" evidence="7">
    <location>
        <begin position="176"/>
        <end position="198"/>
    </location>
</feature>
<dbReference type="RefSeq" id="WP_212020387.1">
    <property type="nucleotide sequence ID" value="NZ_JAAFYZ010000272.1"/>
</dbReference>
<dbReference type="PANTHER" id="PTHR32322">
    <property type="entry name" value="INNER MEMBRANE TRANSPORTER"/>
    <property type="match status" value="1"/>
</dbReference>
<evidence type="ECO:0000256" key="4">
    <source>
        <dbReference type="ARBA" id="ARBA00022989"/>
    </source>
</evidence>
<dbReference type="InterPro" id="IPR050638">
    <property type="entry name" value="AA-Vitamin_Transporters"/>
</dbReference>
<feature type="transmembrane region" description="Helical" evidence="7">
    <location>
        <begin position="266"/>
        <end position="283"/>
    </location>
</feature>
<sequence>MTRRAWLLFALVSLLWGIPYLFIKIAVGDLAPPVVVTARTAIAAAVLLPIALRRGALRPLRERRGTIVVLALTHITGPFLLITYGETHIPSSLTALLIATQPVMIALMAMGGSDASEKATGGRALGLAVGLVGVAAVVGFDASGDRYRWLGVGLVLLATLGYSAAALLVKRKLSDVPPLGVVASTMTINTLILLPFAIATRPHHTPSGAALGSVAVLGLLCTAAAFLAFYRLIAEAGAGRASLINYVDPVVAVLLGASVLHEPLRPSALAGFVLVVAGSWLSTRGRRGQKAAEPATASTLEPAPAPAPTLESVPARALELVDCG</sequence>
<evidence type="ECO:0000256" key="7">
    <source>
        <dbReference type="SAM" id="Phobius"/>
    </source>
</evidence>
<reference evidence="9 10" key="1">
    <citation type="submission" date="2020-02" db="EMBL/GenBank/DDBJ databases">
        <title>Acidophilic actinobacteria isolated from forest soil.</title>
        <authorList>
            <person name="Golinska P."/>
        </authorList>
    </citation>
    <scope>NUCLEOTIDE SEQUENCE [LARGE SCALE GENOMIC DNA]</scope>
    <source>
        <strain evidence="9 10">NL8</strain>
    </source>
</reference>
<dbReference type="PANTHER" id="PTHR32322:SF9">
    <property type="entry name" value="AMINO-ACID METABOLITE EFFLUX PUMP-RELATED"/>
    <property type="match status" value="1"/>
</dbReference>
<dbReference type="InterPro" id="IPR000620">
    <property type="entry name" value="EamA_dom"/>
</dbReference>
<accession>A0ABS5L689</accession>
<feature type="transmembrane region" description="Helical" evidence="7">
    <location>
        <begin position="124"/>
        <end position="143"/>
    </location>
</feature>
<comment type="caution">
    <text evidence="9">The sequence shown here is derived from an EMBL/GenBank/DDBJ whole genome shotgun (WGS) entry which is preliminary data.</text>
</comment>
<evidence type="ECO:0000256" key="1">
    <source>
        <dbReference type="ARBA" id="ARBA00004141"/>
    </source>
</evidence>
<feature type="transmembrane region" description="Helical" evidence="7">
    <location>
        <begin position="242"/>
        <end position="260"/>
    </location>
</feature>
<dbReference type="Proteomes" id="UP000730482">
    <property type="component" value="Unassembled WGS sequence"/>
</dbReference>
<dbReference type="SUPFAM" id="SSF103481">
    <property type="entry name" value="Multidrug resistance efflux transporter EmrE"/>
    <property type="match status" value="2"/>
</dbReference>
<dbReference type="InterPro" id="IPR037185">
    <property type="entry name" value="EmrE-like"/>
</dbReference>
<keyword evidence="4 7" id="KW-1133">Transmembrane helix</keyword>
<comment type="subcellular location">
    <subcellularLocation>
        <location evidence="1">Membrane</location>
        <topology evidence="1">Multi-pass membrane protein</topology>
    </subcellularLocation>
</comment>
<name>A0ABS5L689_9ACTN</name>
<keyword evidence="5 7" id="KW-0472">Membrane</keyword>
<dbReference type="EMBL" id="JAAFYZ010000272">
    <property type="protein sequence ID" value="MBS2553635.1"/>
    <property type="molecule type" value="Genomic_DNA"/>
</dbReference>
<feature type="domain" description="EamA" evidence="8">
    <location>
        <begin position="6"/>
        <end position="138"/>
    </location>
</feature>
<feature type="transmembrane region" description="Helical" evidence="7">
    <location>
        <begin position="64"/>
        <end position="85"/>
    </location>
</feature>
<dbReference type="Gene3D" id="1.10.3730.20">
    <property type="match status" value="1"/>
</dbReference>
<proteinExistence type="inferred from homology"/>
<evidence type="ECO:0000313" key="10">
    <source>
        <dbReference type="Proteomes" id="UP000730482"/>
    </source>
</evidence>
<protein>
    <submittedName>
        <fullName evidence="9">DMT family transporter</fullName>
    </submittedName>
</protein>